<protein>
    <submittedName>
        <fullName evidence="2">DUF3750 domain-containing protein</fullName>
    </submittedName>
</protein>
<keyword evidence="1" id="KW-0812">Transmembrane</keyword>
<reference evidence="3" key="1">
    <citation type="journal article" date="2019" name="Int. J. Syst. Evol. Microbiol.">
        <title>The Global Catalogue of Microorganisms (GCM) 10K type strain sequencing project: providing services to taxonomists for standard genome sequencing and annotation.</title>
        <authorList>
            <consortium name="The Broad Institute Genomics Platform"/>
            <consortium name="The Broad Institute Genome Sequencing Center for Infectious Disease"/>
            <person name="Wu L."/>
            <person name="Ma J."/>
        </authorList>
    </citation>
    <scope>NUCLEOTIDE SEQUENCE [LARGE SCALE GENOMIC DNA]</scope>
    <source>
        <strain evidence="3">ZS-35-S2</strain>
    </source>
</reference>
<organism evidence="2 3">
    <name type="scientific">Aureimonas populi</name>
    <dbReference type="NCBI Taxonomy" id="1701758"/>
    <lineage>
        <taxon>Bacteria</taxon>
        <taxon>Pseudomonadati</taxon>
        <taxon>Pseudomonadota</taxon>
        <taxon>Alphaproteobacteria</taxon>
        <taxon>Hyphomicrobiales</taxon>
        <taxon>Aurantimonadaceae</taxon>
        <taxon>Aureimonas</taxon>
    </lineage>
</organism>
<keyword evidence="3" id="KW-1185">Reference proteome</keyword>
<proteinExistence type="predicted"/>
<keyword evidence="1" id="KW-1133">Transmembrane helix</keyword>
<evidence type="ECO:0000256" key="1">
    <source>
        <dbReference type="SAM" id="Phobius"/>
    </source>
</evidence>
<comment type="caution">
    <text evidence="2">The sequence shown here is derived from an EMBL/GenBank/DDBJ whole genome shotgun (WGS) entry which is preliminary data.</text>
</comment>
<name>A0ABW5CIL0_9HYPH</name>
<gene>
    <name evidence="2" type="ORF">ACFSKQ_02825</name>
</gene>
<evidence type="ECO:0000313" key="3">
    <source>
        <dbReference type="Proteomes" id="UP001597371"/>
    </source>
</evidence>
<feature type="transmembrane region" description="Helical" evidence="1">
    <location>
        <begin position="6"/>
        <end position="26"/>
    </location>
</feature>
<dbReference type="RefSeq" id="WP_209735663.1">
    <property type="nucleotide sequence ID" value="NZ_CP072611.1"/>
</dbReference>
<dbReference type="Pfam" id="PF12570">
    <property type="entry name" value="DUF3750"/>
    <property type="match status" value="1"/>
</dbReference>
<dbReference type="InterPro" id="IPR022224">
    <property type="entry name" value="DUF3750"/>
</dbReference>
<dbReference type="EMBL" id="JBHUIJ010000002">
    <property type="protein sequence ID" value="MFD2236397.1"/>
    <property type="molecule type" value="Genomic_DNA"/>
</dbReference>
<keyword evidence="1" id="KW-0472">Membrane</keyword>
<evidence type="ECO:0000313" key="2">
    <source>
        <dbReference type="EMBL" id="MFD2236397.1"/>
    </source>
</evidence>
<dbReference type="Proteomes" id="UP001597371">
    <property type="component" value="Unassembled WGS sequence"/>
</dbReference>
<accession>A0ABW5CIL0</accession>
<sequence>MTLLRLILLGIGVVYVLPAIAAALLWHMGEHPRSWRDADWSSAAILPSPPTADGAQIMVLAARTGGLKGAVSEHSWIVIKRPGANRYERFDKVGWGRPIRRDAYAADARWYSNVPRVVARMDGAAAVAAIPAVLAAVESYPFAEQGGYRLFPGPNSNSFVAHVLREVPQIGAVLPPAAVGRDYPTGGRIITVDADGRDLHVSLLGYAGFSLGMRSGVEAHFMGLVAGFDPLRLALKIPAFGTVSLR</sequence>